<dbReference type="EMBL" id="JAATEP010000030">
    <property type="protein sequence ID" value="NJP94600.1"/>
    <property type="molecule type" value="Genomic_DNA"/>
</dbReference>
<accession>A0ABX1B9X7</accession>
<dbReference type="Proteomes" id="UP000696294">
    <property type="component" value="Unassembled WGS sequence"/>
</dbReference>
<dbReference type="PANTHER" id="PTHR46825:SF9">
    <property type="entry name" value="BETA-LACTAMASE-RELATED DOMAIN-CONTAINING PROTEIN"/>
    <property type="match status" value="1"/>
</dbReference>
<protein>
    <submittedName>
        <fullName evidence="2">Beta-lactamase family protein</fullName>
    </submittedName>
</protein>
<dbReference type="Gene3D" id="3.40.710.10">
    <property type="entry name" value="DD-peptidase/beta-lactamase superfamily"/>
    <property type="match status" value="1"/>
</dbReference>
<gene>
    <name evidence="2" type="ORF">HCN51_35045</name>
</gene>
<evidence type="ECO:0000313" key="3">
    <source>
        <dbReference type="Proteomes" id="UP000696294"/>
    </source>
</evidence>
<dbReference type="SUPFAM" id="SSF56601">
    <property type="entry name" value="beta-lactamase/transpeptidase-like"/>
    <property type="match status" value="1"/>
</dbReference>
<reference evidence="2 3" key="1">
    <citation type="submission" date="2020-03" db="EMBL/GenBank/DDBJ databases">
        <title>WGS of actinomycetes isolated from Thailand.</title>
        <authorList>
            <person name="Thawai C."/>
        </authorList>
    </citation>
    <scope>NUCLEOTIDE SEQUENCE [LARGE SCALE GENOMIC DNA]</scope>
    <source>
        <strain evidence="2 3">FMUSA5-5</strain>
    </source>
</reference>
<feature type="domain" description="Beta-lactamase-related" evidence="1">
    <location>
        <begin position="35"/>
        <end position="301"/>
    </location>
</feature>
<evidence type="ECO:0000259" key="1">
    <source>
        <dbReference type="Pfam" id="PF00144"/>
    </source>
</evidence>
<keyword evidence="3" id="KW-1185">Reference proteome</keyword>
<dbReference type="PANTHER" id="PTHR46825">
    <property type="entry name" value="D-ALANYL-D-ALANINE-CARBOXYPEPTIDASE/ENDOPEPTIDASE AMPH"/>
    <property type="match status" value="1"/>
</dbReference>
<organism evidence="2 3">
    <name type="scientific">Nonomuraea composti</name>
    <dbReference type="NCBI Taxonomy" id="2720023"/>
    <lineage>
        <taxon>Bacteria</taxon>
        <taxon>Bacillati</taxon>
        <taxon>Actinomycetota</taxon>
        <taxon>Actinomycetes</taxon>
        <taxon>Streptosporangiales</taxon>
        <taxon>Streptosporangiaceae</taxon>
        <taxon>Nonomuraea</taxon>
    </lineage>
</organism>
<dbReference type="InterPro" id="IPR012338">
    <property type="entry name" value="Beta-lactam/transpept-like"/>
</dbReference>
<comment type="caution">
    <text evidence="2">The sequence shown here is derived from an EMBL/GenBank/DDBJ whole genome shotgun (WGS) entry which is preliminary data.</text>
</comment>
<dbReference type="RefSeq" id="WP_168015580.1">
    <property type="nucleotide sequence ID" value="NZ_JAATEP010000030.1"/>
</dbReference>
<sequence length="315" mass="32684">MRALPGLVRQAGYEPAEPIIVGLRRHREPPLFHAQGLTPTTVVYAASLAKQMTAALVALLARDGVLDVDGALSGWLPELPPWAGGVRLRHLLHHTAALPADADLDAAAPPGDRTSRGVIRALTACDALPGTPGAAFAYSNAGYVCLATAAERAAGRPLPELARDRLFAPLRMTRTRCWAGPAPAPPGAIPVSPGHPAPLSLGDGGVWSTAADLLRWGQALNADELGVSALLHAPGRLADGTPTDYGWGVGLRAHAGHRVHLHGGGWPGLRAAHVRLPDLGWSIVLLAPGDGTERRSELVRLVLDEVTGAAAGTCP</sequence>
<evidence type="ECO:0000313" key="2">
    <source>
        <dbReference type="EMBL" id="NJP94600.1"/>
    </source>
</evidence>
<dbReference type="Pfam" id="PF00144">
    <property type="entry name" value="Beta-lactamase"/>
    <property type="match status" value="1"/>
</dbReference>
<name>A0ABX1B9X7_9ACTN</name>
<dbReference type="InterPro" id="IPR050491">
    <property type="entry name" value="AmpC-like"/>
</dbReference>
<dbReference type="InterPro" id="IPR001466">
    <property type="entry name" value="Beta-lactam-related"/>
</dbReference>
<proteinExistence type="predicted"/>